<feature type="transmembrane region" description="Helical" evidence="1">
    <location>
        <begin position="219"/>
        <end position="240"/>
    </location>
</feature>
<dbReference type="Pfam" id="PF10131">
    <property type="entry name" value="PTPS_related"/>
    <property type="match status" value="1"/>
</dbReference>
<reference evidence="3 4" key="1">
    <citation type="submission" date="2022-08" db="EMBL/GenBank/DDBJ databases">
        <title>Reclassification of Massilia species as members of the genera Telluria, Duganella, Pseudoduganella, Mokoshia gen. nov. and Zemynaea gen. nov. using orthogonal and non-orthogonal genome-based approaches.</title>
        <authorList>
            <person name="Bowman J.P."/>
        </authorList>
    </citation>
    <scope>NUCLEOTIDE SEQUENCE [LARGE SCALE GENOMIC DNA]</scope>
    <source>
        <strain evidence="3 4">LMG 28164</strain>
    </source>
</reference>
<feature type="transmembrane region" description="Helical" evidence="1">
    <location>
        <begin position="263"/>
        <end position="290"/>
    </location>
</feature>
<accession>A0ABT2AA40</accession>
<sequence length="561" mass="62004">MNIFLGKHTRLFGFGCVCIFTLLLWAIPLLTHSLGHQGDIAVHLRWADQFSDAIKEGWLLPRWAHASRSGLGDPAFLFYQPLFYYVTTGFALLGLQPEKALICAAAVPYLLLGGVVYGVVLRRYPSHHALFSTMFVIACPLLYFLSTSLAGFPWSLSIPFCLLFAIESTRDRPRPYILAPLLCLICLSHLLSGLMTLISTALARLLFAFPRRDTFRGHVLWAAGIILGLALSAFFLYPALTQMHLITPSGWTEGNGFDWRRRFIFPIFTSIHWFAIQWPFSLLTMGTVILALGPGKNQALTPMGTLARRLAIIGAAAMLFSTELAYPLYAVLSPLQKIQFPYRFIFLACILANLALAIHLAERGWSRWSRTARAMIIVLVAAQCAQSAYLQWSLVRHGERLPARSEFMRGEFGQPEYVPAVRGPRWKTYVDNGKLAGECRDLAIACKDVRHRSHALSATVDASHAVAVRMPVFAVQGWRVTVDGLPQPLVVDPDTGLALVQVASGHHLVALHWAGLPAETTGRAISLAGLIILLVLLAARQRSGRQRASDAALDHLGPQAR</sequence>
<feature type="transmembrane region" description="Helical" evidence="1">
    <location>
        <begin position="100"/>
        <end position="120"/>
    </location>
</feature>
<keyword evidence="4" id="KW-1185">Reference proteome</keyword>
<evidence type="ECO:0000313" key="4">
    <source>
        <dbReference type="Proteomes" id="UP001205560"/>
    </source>
</evidence>
<feature type="transmembrane region" description="Helical" evidence="1">
    <location>
        <begin position="178"/>
        <end position="207"/>
    </location>
</feature>
<feature type="transmembrane region" description="Helical" evidence="1">
    <location>
        <begin position="12"/>
        <end position="30"/>
    </location>
</feature>
<proteinExistence type="predicted"/>
<protein>
    <submittedName>
        <fullName evidence="3">6-pyruvoyl-tetrahydropterin synthase-related protein</fullName>
    </submittedName>
</protein>
<dbReference type="InterPro" id="IPR018776">
    <property type="entry name" value="Membrane_prot_PTPS-rel_domain"/>
</dbReference>
<feature type="domain" description="Membrane protein 6-pyruvoyl-tetrahydropterin synthase-related" evidence="2">
    <location>
        <begin position="158"/>
        <end position="397"/>
    </location>
</feature>
<comment type="caution">
    <text evidence="3">The sequence shown here is derived from an EMBL/GenBank/DDBJ whole genome shotgun (WGS) entry which is preliminary data.</text>
</comment>
<keyword evidence="1" id="KW-0812">Transmembrane</keyword>
<dbReference type="EMBL" id="JANUGX010000022">
    <property type="protein sequence ID" value="MCS0591017.1"/>
    <property type="molecule type" value="Genomic_DNA"/>
</dbReference>
<gene>
    <name evidence="3" type="ORF">NX782_17650</name>
</gene>
<name>A0ABT2AA40_9BURK</name>
<evidence type="ECO:0000256" key="1">
    <source>
        <dbReference type="SAM" id="Phobius"/>
    </source>
</evidence>
<feature type="transmembrane region" description="Helical" evidence="1">
    <location>
        <begin position="341"/>
        <end position="360"/>
    </location>
</feature>
<feature type="transmembrane region" description="Helical" evidence="1">
    <location>
        <begin position="521"/>
        <end position="539"/>
    </location>
</feature>
<dbReference type="Proteomes" id="UP001205560">
    <property type="component" value="Unassembled WGS sequence"/>
</dbReference>
<organism evidence="3 4">
    <name type="scientific">Massilia norwichensis</name>
    <dbReference type="NCBI Taxonomy" id="1442366"/>
    <lineage>
        <taxon>Bacteria</taxon>
        <taxon>Pseudomonadati</taxon>
        <taxon>Pseudomonadota</taxon>
        <taxon>Betaproteobacteria</taxon>
        <taxon>Burkholderiales</taxon>
        <taxon>Oxalobacteraceae</taxon>
        <taxon>Telluria group</taxon>
        <taxon>Massilia</taxon>
    </lineage>
</organism>
<keyword evidence="1" id="KW-0472">Membrane</keyword>
<feature type="transmembrane region" description="Helical" evidence="1">
    <location>
        <begin position="149"/>
        <end position="166"/>
    </location>
</feature>
<feature type="transmembrane region" description="Helical" evidence="1">
    <location>
        <begin position="76"/>
        <end position="93"/>
    </location>
</feature>
<keyword evidence="1" id="KW-1133">Transmembrane helix</keyword>
<evidence type="ECO:0000259" key="2">
    <source>
        <dbReference type="Pfam" id="PF10131"/>
    </source>
</evidence>
<dbReference type="RefSeq" id="WP_258846791.1">
    <property type="nucleotide sequence ID" value="NZ_JANUGX010000022.1"/>
</dbReference>
<feature type="transmembrane region" description="Helical" evidence="1">
    <location>
        <begin position="310"/>
        <end position="329"/>
    </location>
</feature>
<evidence type="ECO:0000313" key="3">
    <source>
        <dbReference type="EMBL" id="MCS0591017.1"/>
    </source>
</evidence>